<dbReference type="InterPro" id="IPR039426">
    <property type="entry name" value="TonB-dep_rcpt-like"/>
</dbReference>
<reference evidence="14 15" key="1">
    <citation type="submission" date="2019-04" db="EMBL/GenBank/DDBJ databases">
        <title>Microbes associate with the intestines of laboratory mice.</title>
        <authorList>
            <person name="Navarre W."/>
            <person name="Wong E."/>
            <person name="Huang K."/>
            <person name="Tropini C."/>
            <person name="Ng K."/>
            <person name="Yu B."/>
        </authorList>
    </citation>
    <scope>NUCLEOTIDE SEQUENCE [LARGE SCALE GENOMIC DNA]</scope>
    <source>
        <strain evidence="14 15">NM63_1-25</strain>
    </source>
</reference>
<dbReference type="EMBL" id="SRYX01000072">
    <property type="protein sequence ID" value="TGY28974.1"/>
    <property type="molecule type" value="Genomic_DNA"/>
</dbReference>
<dbReference type="FunFam" id="2.170.130.10:FF:000008">
    <property type="entry name" value="SusC/RagA family TonB-linked outer membrane protein"/>
    <property type="match status" value="1"/>
</dbReference>
<evidence type="ECO:0000256" key="7">
    <source>
        <dbReference type="ARBA" id="ARBA00023136"/>
    </source>
</evidence>
<evidence type="ECO:0000256" key="6">
    <source>
        <dbReference type="ARBA" id="ARBA00023077"/>
    </source>
</evidence>
<name>A0A4S2CNP4_9BACE</name>
<comment type="caution">
    <text evidence="14">The sequence shown here is derived from an EMBL/GenBank/DDBJ whole genome shotgun (WGS) entry which is preliminary data.</text>
</comment>
<dbReference type="Pfam" id="PF13715">
    <property type="entry name" value="CarbopepD_reg_2"/>
    <property type="match status" value="1"/>
</dbReference>
<gene>
    <name evidence="14" type="ORF">E5353_15120</name>
</gene>
<dbReference type="InterPro" id="IPR012910">
    <property type="entry name" value="Plug_dom"/>
</dbReference>
<keyword evidence="3 10" id="KW-1134">Transmembrane beta strand</keyword>
<evidence type="ECO:0000256" key="2">
    <source>
        <dbReference type="ARBA" id="ARBA00022448"/>
    </source>
</evidence>
<dbReference type="GO" id="GO:0044718">
    <property type="term" value="P:siderophore transmembrane transport"/>
    <property type="evidence" value="ECO:0007669"/>
    <property type="project" value="TreeGrafter"/>
</dbReference>
<evidence type="ECO:0000256" key="3">
    <source>
        <dbReference type="ARBA" id="ARBA00022452"/>
    </source>
</evidence>
<accession>A0A4S2CNP4</accession>
<evidence type="ECO:0000256" key="9">
    <source>
        <dbReference type="ARBA" id="ARBA00023237"/>
    </source>
</evidence>
<keyword evidence="9 10" id="KW-0998">Cell outer membrane</keyword>
<dbReference type="GO" id="GO:0015344">
    <property type="term" value="F:siderophore uptake transmembrane transporter activity"/>
    <property type="evidence" value="ECO:0007669"/>
    <property type="project" value="TreeGrafter"/>
</dbReference>
<evidence type="ECO:0000256" key="4">
    <source>
        <dbReference type="ARBA" id="ARBA00022692"/>
    </source>
</evidence>
<dbReference type="InterPro" id="IPR023996">
    <property type="entry name" value="TonB-dep_OMP_SusC/RagA"/>
</dbReference>
<protein>
    <submittedName>
        <fullName evidence="14">TonB-dependent receptor</fullName>
    </submittedName>
</protein>
<dbReference type="Pfam" id="PF07715">
    <property type="entry name" value="Plug"/>
    <property type="match status" value="1"/>
</dbReference>
<dbReference type="InterPro" id="IPR023997">
    <property type="entry name" value="TonB-dep_OMP_SusC/RagA_CS"/>
</dbReference>
<keyword evidence="6 11" id="KW-0798">TonB box</keyword>
<dbReference type="InterPro" id="IPR036942">
    <property type="entry name" value="Beta-barrel_TonB_sf"/>
</dbReference>
<proteinExistence type="inferred from homology"/>
<keyword evidence="5" id="KW-0732">Signal</keyword>
<evidence type="ECO:0000259" key="13">
    <source>
        <dbReference type="Pfam" id="PF07715"/>
    </source>
</evidence>
<dbReference type="Gene3D" id="2.40.170.20">
    <property type="entry name" value="TonB-dependent receptor, beta-barrel domain"/>
    <property type="match status" value="1"/>
</dbReference>
<keyword evidence="7 10" id="KW-0472">Membrane</keyword>
<dbReference type="Proteomes" id="UP000309566">
    <property type="component" value="Unassembled WGS sequence"/>
</dbReference>
<keyword evidence="8 14" id="KW-0675">Receptor</keyword>
<dbReference type="SUPFAM" id="SSF56935">
    <property type="entry name" value="Porins"/>
    <property type="match status" value="1"/>
</dbReference>
<comment type="subcellular location">
    <subcellularLocation>
        <location evidence="1 10">Cell outer membrane</location>
        <topology evidence="1 10">Multi-pass membrane protein</topology>
    </subcellularLocation>
</comment>
<evidence type="ECO:0000256" key="8">
    <source>
        <dbReference type="ARBA" id="ARBA00023170"/>
    </source>
</evidence>
<evidence type="ECO:0000313" key="15">
    <source>
        <dbReference type="Proteomes" id="UP000309566"/>
    </source>
</evidence>
<evidence type="ECO:0000313" key="14">
    <source>
        <dbReference type="EMBL" id="TGY28974.1"/>
    </source>
</evidence>
<dbReference type="FunFam" id="2.60.40.1120:FF:000003">
    <property type="entry name" value="Outer membrane protein Omp121"/>
    <property type="match status" value="1"/>
</dbReference>
<evidence type="ECO:0000259" key="12">
    <source>
        <dbReference type="Pfam" id="PF00593"/>
    </source>
</evidence>
<sequence length="1011" mass="112396">MGLVTAQTQKVTGVVISEEDGQPVVGASVLVKGTTQGTITDVDGNFNLSNVPSSAKTLQISYIGMQTQEVTIKSTLKVVLKSDAQKLDEVMVVAYGTTKKASFTGAASSIKGDQALKDIPVTSFEQALSGTTPGLTINSTSGQPGAGLQIRVRGTGSMNASNEPLYVIDGVPVVSGDIAISAVSNDSKAFNVMSSINPSDIENITVLKDAAAASLYGSRAANGVILITTKHGKAGKTRVNFKANWGFSDWAMKNRKSVNGKQRHELTYEACYNEATIYGIPDNDGNYNGPASDAEAKAYAEEMAGFYADSKYDVDWEDAFFRKHGSSQNYEFSAQGGDERNSFFASLAYKKEEGKSRTSSLDGFMGRINAVHRSADNKWQMGANISLSKQNSSVASEGTAYANPFFLINYVCTPNMPIYDDEGNYYTHPFLQQIFPHTHPVEDISLDKNESRVFRSTNNLWASYQIIDGLTLKESVNYDYLNNNSITYWPLNSNNGSMNNGLRANYPVQQHNVYSSTTLNYVKTFAQKHNLDALVGWDVDDRRTEYVFATSSGYPHDKLPESINAATPQEGSSYYTEDHLLSLLSRVNYDYDNKYYVSVNFRRDGSSRLGANSRWANFWSVSAAWRLTQEEFMKGITQINDLKVRASYGINGTLPSDLYGHLSLYGYGYNYQDIPGSAPQSVPNPDLSWEKNKNFNIGFDATLFDRLNVSFDYYSRKTSDLLQNVPTSMVVGFKNMLKNVGEMTNRGVELDINVDVFKHSQVRWNTGLALSHNSNKVSKLYGGKDIIDGTSIIREGESYYSWWSREWAGVDPETGEEQWVLNTKNEDGTLNKDLTKNPAQAQRVIIGKPDPKLTGGWRNTVSWKGLELNMLFNFSLGGKVFDTMRTSFTDTDGYVIYYNSSVDQLDRWQKPGDVTSVPRRINNYEYGNYGSSRFMKDLNYLRLKSMSLSYTLPAQWVRRVQMENVRLFVSGSNLLTLTSYKNVDPELSINGIPTFAFPNLKSVTFGIEIGF</sequence>
<comment type="similarity">
    <text evidence="10 11">Belongs to the TonB-dependent receptor family.</text>
</comment>
<dbReference type="InterPro" id="IPR008969">
    <property type="entry name" value="CarboxyPept-like_regulatory"/>
</dbReference>
<dbReference type="SUPFAM" id="SSF49464">
    <property type="entry name" value="Carboxypeptidase regulatory domain-like"/>
    <property type="match status" value="1"/>
</dbReference>
<evidence type="ECO:0000256" key="1">
    <source>
        <dbReference type="ARBA" id="ARBA00004571"/>
    </source>
</evidence>
<dbReference type="InterPro" id="IPR037066">
    <property type="entry name" value="Plug_dom_sf"/>
</dbReference>
<keyword evidence="4 10" id="KW-0812">Transmembrane</keyword>
<dbReference type="PROSITE" id="PS52016">
    <property type="entry name" value="TONB_DEPENDENT_REC_3"/>
    <property type="match status" value="1"/>
</dbReference>
<organism evidence="14 15">
    <name type="scientific">Bacteroides caecimuris</name>
    <dbReference type="NCBI Taxonomy" id="1796613"/>
    <lineage>
        <taxon>Bacteria</taxon>
        <taxon>Pseudomonadati</taxon>
        <taxon>Bacteroidota</taxon>
        <taxon>Bacteroidia</taxon>
        <taxon>Bacteroidales</taxon>
        <taxon>Bacteroidaceae</taxon>
        <taxon>Bacteroides</taxon>
    </lineage>
</organism>
<dbReference type="AlphaFoldDB" id="A0A4S2CNP4"/>
<keyword evidence="2 10" id="KW-0813">Transport</keyword>
<dbReference type="PANTHER" id="PTHR30069">
    <property type="entry name" value="TONB-DEPENDENT OUTER MEMBRANE RECEPTOR"/>
    <property type="match status" value="1"/>
</dbReference>
<dbReference type="Pfam" id="PF00593">
    <property type="entry name" value="TonB_dep_Rec_b-barrel"/>
    <property type="match status" value="1"/>
</dbReference>
<evidence type="ECO:0000256" key="11">
    <source>
        <dbReference type="RuleBase" id="RU003357"/>
    </source>
</evidence>
<dbReference type="Gene3D" id="2.60.40.1120">
    <property type="entry name" value="Carboxypeptidase-like, regulatory domain"/>
    <property type="match status" value="1"/>
</dbReference>
<dbReference type="NCBIfam" id="TIGR04056">
    <property type="entry name" value="OMP_RagA_SusC"/>
    <property type="match status" value="1"/>
</dbReference>
<feature type="domain" description="TonB-dependent receptor-like beta-barrel" evidence="12">
    <location>
        <begin position="457"/>
        <end position="863"/>
    </location>
</feature>
<evidence type="ECO:0000256" key="5">
    <source>
        <dbReference type="ARBA" id="ARBA00022729"/>
    </source>
</evidence>
<evidence type="ECO:0000256" key="10">
    <source>
        <dbReference type="PROSITE-ProRule" id="PRU01360"/>
    </source>
</evidence>
<dbReference type="GO" id="GO:0009279">
    <property type="term" value="C:cell outer membrane"/>
    <property type="evidence" value="ECO:0007669"/>
    <property type="project" value="UniProtKB-SubCell"/>
</dbReference>
<dbReference type="InterPro" id="IPR000531">
    <property type="entry name" value="Beta-barrel_TonB"/>
</dbReference>
<dbReference type="Gene3D" id="2.170.130.10">
    <property type="entry name" value="TonB-dependent receptor, plug domain"/>
    <property type="match status" value="1"/>
</dbReference>
<dbReference type="PANTHER" id="PTHR30069:SF29">
    <property type="entry name" value="HEMOGLOBIN AND HEMOGLOBIN-HAPTOGLOBIN-BINDING PROTEIN 1-RELATED"/>
    <property type="match status" value="1"/>
</dbReference>
<dbReference type="NCBIfam" id="TIGR04057">
    <property type="entry name" value="SusC_RagA_signa"/>
    <property type="match status" value="1"/>
</dbReference>
<feature type="domain" description="TonB-dependent receptor plug" evidence="13">
    <location>
        <begin position="104"/>
        <end position="224"/>
    </location>
</feature>